<dbReference type="Pfam" id="PF14903">
    <property type="entry name" value="WG_beta_rep"/>
    <property type="match status" value="2"/>
</dbReference>
<comment type="caution">
    <text evidence="2">The sequence shown here is derived from an EMBL/GenBank/DDBJ whole genome shotgun (WGS) entry which is preliminary data.</text>
</comment>
<dbReference type="EMBL" id="JRPJ02000048">
    <property type="protein sequence ID" value="TLE08485.1"/>
    <property type="molecule type" value="Genomic_DNA"/>
</dbReference>
<gene>
    <name evidence="2" type="ORF">LS79_009800</name>
</gene>
<protein>
    <recommendedName>
        <fullName evidence="1">O-methyltransferase C-terminal domain-containing protein</fullName>
    </recommendedName>
</protein>
<dbReference type="InterPro" id="IPR029063">
    <property type="entry name" value="SAM-dependent_MTases_sf"/>
</dbReference>
<proteinExistence type="predicted"/>
<evidence type="ECO:0000259" key="1">
    <source>
        <dbReference type="Pfam" id="PF00891"/>
    </source>
</evidence>
<dbReference type="PANTHER" id="PTHR43712:SF2">
    <property type="entry name" value="O-METHYLTRANSFERASE CICE"/>
    <property type="match status" value="1"/>
</dbReference>
<reference evidence="2 3" key="1">
    <citation type="journal article" date="2014" name="Genome Announc.">
        <title>Draft genome sequences of eight enterohepatic helicobacter species isolated from both laboratory and wild rodents.</title>
        <authorList>
            <person name="Sheh A."/>
            <person name="Shen Z."/>
            <person name="Fox J.G."/>
        </authorList>
    </citation>
    <scope>NUCLEOTIDE SEQUENCE [LARGE SCALE GENOMIC DNA]</scope>
    <source>
        <strain evidence="2 3">ATCC 49320</strain>
    </source>
</reference>
<dbReference type="InterPro" id="IPR001077">
    <property type="entry name" value="COMT_C"/>
</dbReference>
<dbReference type="Proteomes" id="UP000029857">
    <property type="component" value="Unassembled WGS sequence"/>
</dbReference>
<evidence type="ECO:0000313" key="2">
    <source>
        <dbReference type="EMBL" id="TLE08485.1"/>
    </source>
</evidence>
<evidence type="ECO:0000313" key="3">
    <source>
        <dbReference type="Proteomes" id="UP000029857"/>
    </source>
</evidence>
<sequence>MQTMLTQKINLKDVCLSLCETHHICNGVPLYKERYKKVLSYHKTTIFQDGIAPVFIEKDGKEEAFFIDTQGKNIFEKSFFKAFGFYEDLAAVSDESGFYHINDSGEEAYNNRFAWCGNFVNGACVVRDKSGLYFHIDAQGKALYEHRFSYVGDFVYNIAVAMLENGKATHICKDGTFLHGKLFESLGPYHKGVAVAKDNLGYFHIDKNGKALYADRFAKLEPFYNGRAFATTLCGKQCILNEKDYSLEVLESNSNGWVQGLGCEKWDIESKQNLDSIKDISCLRTQHDKNMESNEIKDKTSVAYQRYFSELAFSFMSLQILRSVFELGILESLQNKDFKAQSYSQTLLINWLLQNGFIYKNTRSCYILTAKGQEALRLKKVFLYWLDLPYLVAHKLPESLKENKEKFSSIFNAGYFDMLHKDSKQQELFSAMAHFYASDYSDFMPILHNEVVCDIGCGSGALLDSIVKKYPNIRAIYADKTDLRMNKSGVFIEIDFFMPFSIQADVFIMSRILHDYDDCKAIKILQNIANSMTKESRLYVIESLQDEKKQDIEVKVHLLNFLGGMERSLMEYENIVSKKPLYNPSVIKNTPNAQNTDTLNTKQKSLFAFCVSFYVSFFHYYI</sequence>
<dbReference type="AlphaFoldDB" id="A0A4U8U843"/>
<dbReference type="Pfam" id="PF00891">
    <property type="entry name" value="Methyltransf_2"/>
    <property type="match status" value="1"/>
</dbReference>
<dbReference type="GO" id="GO:0008171">
    <property type="term" value="F:O-methyltransferase activity"/>
    <property type="evidence" value="ECO:0007669"/>
    <property type="project" value="InterPro"/>
</dbReference>
<organism evidence="2 3">
    <name type="scientific">Helicobacter bilis</name>
    <dbReference type="NCBI Taxonomy" id="37372"/>
    <lineage>
        <taxon>Bacteria</taxon>
        <taxon>Pseudomonadati</taxon>
        <taxon>Campylobacterota</taxon>
        <taxon>Epsilonproteobacteria</taxon>
        <taxon>Campylobacterales</taxon>
        <taxon>Helicobacteraceae</taxon>
        <taxon>Helicobacter</taxon>
    </lineage>
</organism>
<dbReference type="SUPFAM" id="SSF53335">
    <property type="entry name" value="S-adenosyl-L-methionine-dependent methyltransferases"/>
    <property type="match status" value="1"/>
</dbReference>
<dbReference type="Gene3D" id="3.40.50.150">
    <property type="entry name" value="Vaccinia Virus protein VP39"/>
    <property type="match status" value="1"/>
</dbReference>
<feature type="non-terminal residue" evidence="2">
    <location>
        <position position="622"/>
    </location>
</feature>
<dbReference type="InterPro" id="IPR032774">
    <property type="entry name" value="WG_beta_rep"/>
</dbReference>
<dbReference type="PANTHER" id="PTHR43712">
    <property type="entry name" value="PUTATIVE (AFU_ORTHOLOGUE AFUA_4G14580)-RELATED"/>
    <property type="match status" value="1"/>
</dbReference>
<name>A0A4U8U843_9HELI</name>
<accession>A0A4U8U843</accession>
<feature type="domain" description="O-methyltransferase C-terminal" evidence="1">
    <location>
        <begin position="395"/>
        <end position="578"/>
    </location>
</feature>
<dbReference type="RefSeq" id="WP_138196272.1">
    <property type="nucleotide sequence ID" value="NZ_JRPJ02000048.1"/>
</dbReference>